<keyword evidence="1" id="KW-0732">Signal</keyword>
<dbReference type="EMBL" id="KN716375">
    <property type="protein sequence ID" value="KJH45979.1"/>
    <property type="molecule type" value="Genomic_DNA"/>
</dbReference>
<name>A0A0D8XQA6_DICVI</name>
<feature type="signal peptide" evidence="1">
    <location>
        <begin position="1"/>
        <end position="17"/>
    </location>
</feature>
<sequence>MITQALVFIAVWCFTFAQFCPPGFVDMNGGTPCNNDVICASSDFQFQCIEGYCCKQIEPMCSNAWHQVEREHGLLKNCMYRMCSTGFKCEYNDAWGQYICCGLYNINRD</sequence>
<dbReference type="STRING" id="29172.A0A0D8XQA6"/>
<gene>
    <name evidence="2" type="ORF">DICVIV_07937</name>
</gene>
<dbReference type="OrthoDB" id="5861823at2759"/>
<keyword evidence="3" id="KW-1185">Reference proteome</keyword>
<protein>
    <recommendedName>
        <fullName evidence="4">EB module</fullName>
    </recommendedName>
</protein>
<evidence type="ECO:0008006" key="4">
    <source>
        <dbReference type="Google" id="ProtNLM"/>
    </source>
</evidence>
<accession>A0A0D8XQA6</accession>
<feature type="chain" id="PRO_5002335846" description="EB module" evidence="1">
    <location>
        <begin position="18"/>
        <end position="109"/>
    </location>
</feature>
<reference evidence="2 3" key="1">
    <citation type="submission" date="2013-11" db="EMBL/GenBank/DDBJ databases">
        <title>Draft genome of the bovine lungworm Dictyocaulus viviparus.</title>
        <authorList>
            <person name="Mitreva M."/>
        </authorList>
    </citation>
    <scope>NUCLEOTIDE SEQUENCE [LARGE SCALE GENOMIC DNA]</scope>
    <source>
        <strain evidence="2 3">HannoverDv2000</strain>
    </source>
</reference>
<organism evidence="2 3">
    <name type="scientific">Dictyocaulus viviparus</name>
    <name type="common">Bovine lungworm</name>
    <dbReference type="NCBI Taxonomy" id="29172"/>
    <lineage>
        <taxon>Eukaryota</taxon>
        <taxon>Metazoa</taxon>
        <taxon>Ecdysozoa</taxon>
        <taxon>Nematoda</taxon>
        <taxon>Chromadorea</taxon>
        <taxon>Rhabditida</taxon>
        <taxon>Rhabditina</taxon>
        <taxon>Rhabditomorpha</taxon>
        <taxon>Strongyloidea</taxon>
        <taxon>Metastrongylidae</taxon>
        <taxon>Dictyocaulus</taxon>
    </lineage>
</organism>
<reference evidence="3" key="2">
    <citation type="journal article" date="2016" name="Sci. Rep.">
        <title>Dictyocaulus viviparus genome, variome and transcriptome elucidate lungworm biology and support future intervention.</title>
        <authorList>
            <person name="McNulty S.N."/>
            <person name="Strube C."/>
            <person name="Rosa B.A."/>
            <person name="Martin J.C."/>
            <person name="Tyagi R."/>
            <person name="Choi Y.J."/>
            <person name="Wang Q."/>
            <person name="Hallsworth Pepin K."/>
            <person name="Zhang X."/>
            <person name="Ozersky P."/>
            <person name="Wilson R.K."/>
            <person name="Sternberg P.W."/>
            <person name="Gasser R.B."/>
            <person name="Mitreva M."/>
        </authorList>
    </citation>
    <scope>NUCLEOTIDE SEQUENCE [LARGE SCALE GENOMIC DNA]</scope>
    <source>
        <strain evidence="3">HannoverDv2000</strain>
    </source>
</reference>
<evidence type="ECO:0000313" key="2">
    <source>
        <dbReference type="EMBL" id="KJH45979.1"/>
    </source>
</evidence>
<evidence type="ECO:0000313" key="3">
    <source>
        <dbReference type="Proteomes" id="UP000053766"/>
    </source>
</evidence>
<proteinExistence type="predicted"/>
<dbReference type="Proteomes" id="UP000053766">
    <property type="component" value="Unassembled WGS sequence"/>
</dbReference>
<evidence type="ECO:0000256" key="1">
    <source>
        <dbReference type="SAM" id="SignalP"/>
    </source>
</evidence>
<dbReference type="AlphaFoldDB" id="A0A0D8XQA6"/>